<comment type="caution">
    <text evidence="9">Lacks conserved residue(s) required for the propagation of feature annotation.</text>
</comment>
<dbReference type="EC" id="5.1.1.7" evidence="3 9"/>
<keyword evidence="6 9" id="KW-0457">Lysine biosynthesis</keyword>
<keyword evidence="4 9" id="KW-0963">Cytoplasm</keyword>
<reference evidence="11 12" key="1">
    <citation type="submission" date="2015-09" db="EMBL/GenBank/DDBJ databases">
        <authorList>
            <consortium name="Pathogen Informatics"/>
        </authorList>
    </citation>
    <scope>NUCLEOTIDE SEQUENCE [LARGE SCALE GENOMIC DNA]</scope>
    <source>
        <strain evidence="11 12">2789STDY5834856</strain>
    </source>
</reference>
<comment type="catalytic activity">
    <reaction evidence="8 9">
        <text>(2S,6S)-2,6-diaminopimelate = meso-2,6-diaminopimelate</text>
        <dbReference type="Rhea" id="RHEA:15393"/>
        <dbReference type="ChEBI" id="CHEBI:57609"/>
        <dbReference type="ChEBI" id="CHEBI:57791"/>
        <dbReference type="EC" id="5.1.1.7"/>
    </reaction>
</comment>
<gene>
    <name evidence="9 11" type="primary">dapF</name>
    <name evidence="11" type="ORF">ERS852471_01320</name>
</gene>
<dbReference type="InterPro" id="IPR001653">
    <property type="entry name" value="DAP_epimerase_DapF"/>
</dbReference>
<evidence type="ECO:0000256" key="10">
    <source>
        <dbReference type="PROSITE-ProRule" id="PRU10125"/>
    </source>
</evidence>
<dbReference type="InterPro" id="IPR018510">
    <property type="entry name" value="DAP_epimerase_AS"/>
</dbReference>
<dbReference type="NCBIfam" id="TIGR00652">
    <property type="entry name" value="DapF"/>
    <property type="match status" value="1"/>
</dbReference>
<evidence type="ECO:0000256" key="8">
    <source>
        <dbReference type="ARBA" id="ARBA00051712"/>
    </source>
</evidence>
<dbReference type="Pfam" id="PF01678">
    <property type="entry name" value="DAP_epimerase"/>
    <property type="match status" value="2"/>
</dbReference>
<feature type="binding site" evidence="9">
    <location>
        <position position="63"/>
    </location>
    <ligand>
        <name>substrate</name>
    </ligand>
</feature>
<evidence type="ECO:0000256" key="1">
    <source>
        <dbReference type="ARBA" id="ARBA00005196"/>
    </source>
</evidence>
<dbReference type="FunFam" id="3.10.310.10:FF:000001">
    <property type="entry name" value="Diaminopimelate epimerase"/>
    <property type="match status" value="1"/>
</dbReference>
<feature type="binding site" evidence="9">
    <location>
        <position position="12"/>
    </location>
    <ligand>
        <name>substrate</name>
    </ligand>
</feature>
<dbReference type="GO" id="GO:0005829">
    <property type="term" value="C:cytosol"/>
    <property type="evidence" value="ECO:0007669"/>
    <property type="project" value="TreeGrafter"/>
</dbReference>
<proteinExistence type="inferred from homology"/>
<dbReference type="SUPFAM" id="SSF54506">
    <property type="entry name" value="Diaminopimelate epimerase-like"/>
    <property type="match status" value="2"/>
</dbReference>
<evidence type="ECO:0000256" key="6">
    <source>
        <dbReference type="ARBA" id="ARBA00023154"/>
    </source>
</evidence>
<comment type="pathway">
    <text evidence="1 9">Amino-acid biosynthesis; L-lysine biosynthesis via DAP pathway; DL-2,6-diaminopimelate from LL-2,6-diaminopimelate: step 1/1.</text>
</comment>
<sequence length="277" mass="30548">MIKFQKFHGTGNDFIILKERDLNFEDYSELAKKVCNRHYGIGADGMIIVSESTKADIRMKFYNADGSIASMCGNGIRCFSKFVYENGIVKGKNFNVETLAGIMKPEVIVEDGKVNFVKVNLGKPIFVSSEIPVSNGNKYFINEEISVDGSCFKISSLVVGTIHTVLFVDDFNDLDIKAVGRAIEYNDIFPIKTNVNFCKVIDHKNIEVITWEKGVGITLACGTGAASSAVISSILKGCDKKINVKVLGGNLIIEQKDDEIFMTGPAEFICSGEYNFR</sequence>
<comment type="function">
    <text evidence="9">Catalyzes the stereoinversion of LL-2,6-diaminopimelate (L,L-DAP) to meso-diaminopimelate (meso-DAP), a precursor of L-lysine and an essential component of the bacterial peptidoglycan.</text>
</comment>
<comment type="subunit">
    <text evidence="9">Homodimer.</text>
</comment>
<keyword evidence="7 9" id="KW-0413">Isomerase</keyword>
<evidence type="ECO:0000256" key="7">
    <source>
        <dbReference type="ARBA" id="ARBA00023235"/>
    </source>
</evidence>
<dbReference type="AlphaFoldDB" id="A0A174DYB4"/>
<feature type="active site" evidence="10">
    <location>
        <position position="72"/>
    </location>
</feature>
<feature type="site" description="Could be important to modulate the pK values of the two catalytic cysteine residues" evidence="9">
    <location>
        <position position="163"/>
    </location>
</feature>
<organism evidence="11 12">
    <name type="scientific">Clostridium disporicum</name>
    <dbReference type="NCBI Taxonomy" id="84024"/>
    <lineage>
        <taxon>Bacteria</taxon>
        <taxon>Bacillati</taxon>
        <taxon>Bacillota</taxon>
        <taxon>Clostridia</taxon>
        <taxon>Eubacteriales</taxon>
        <taxon>Clostridiaceae</taxon>
        <taxon>Clostridium</taxon>
    </lineage>
</organism>
<evidence type="ECO:0000256" key="2">
    <source>
        <dbReference type="ARBA" id="ARBA00010219"/>
    </source>
</evidence>
<dbReference type="PROSITE" id="PS01326">
    <property type="entry name" value="DAP_EPIMERASE"/>
    <property type="match status" value="1"/>
</dbReference>
<dbReference type="GO" id="GO:0009089">
    <property type="term" value="P:lysine biosynthetic process via diaminopimelate"/>
    <property type="evidence" value="ECO:0007669"/>
    <property type="project" value="UniProtKB-UniRule"/>
</dbReference>
<keyword evidence="5 9" id="KW-0028">Amino-acid biosynthesis</keyword>
<evidence type="ECO:0000313" key="11">
    <source>
        <dbReference type="EMBL" id="CUO30493.1"/>
    </source>
</evidence>
<evidence type="ECO:0000256" key="4">
    <source>
        <dbReference type="ARBA" id="ARBA00022490"/>
    </source>
</evidence>
<evidence type="ECO:0000256" key="5">
    <source>
        <dbReference type="ARBA" id="ARBA00022605"/>
    </source>
</evidence>
<dbReference type="UniPathway" id="UPA00034">
    <property type="reaction ID" value="UER00025"/>
</dbReference>
<accession>A0A174DYB4</accession>
<dbReference type="HAMAP" id="MF_00197">
    <property type="entry name" value="DAP_epimerase"/>
    <property type="match status" value="1"/>
</dbReference>
<dbReference type="PANTHER" id="PTHR31689">
    <property type="entry name" value="DIAMINOPIMELATE EPIMERASE, CHLOROPLASTIC"/>
    <property type="match status" value="1"/>
</dbReference>
<dbReference type="EMBL" id="CYZX01000007">
    <property type="protein sequence ID" value="CUO30493.1"/>
    <property type="molecule type" value="Genomic_DNA"/>
</dbReference>
<comment type="similarity">
    <text evidence="2 9">Belongs to the diaminopimelate epimerase family.</text>
</comment>
<feature type="site" description="Could be important to modulate the pK values of the two catalytic cysteine residues" evidence="9">
    <location>
        <position position="212"/>
    </location>
</feature>
<dbReference type="RefSeq" id="WP_207642904.1">
    <property type="nucleotide sequence ID" value="NZ_CABIXQ010000007.1"/>
</dbReference>
<evidence type="ECO:0000256" key="3">
    <source>
        <dbReference type="ARBA" id="ARBA00013080"/>
    </source>
</evidence>
<protein>
    <recommendedName>
        <fullName evidence="3 9">Diaminopimelate epimerase</fullName>
        <shortName evidence="9">DAP epimerase</shortName>
        <ecNumber evidence="3 9">5.1.1.7</ecNumber>
    </recommendedName>
    <alternativeName>
        <fullName evidence="9">PLP-independent amino acid racemase</fullName>
    </alternativeName>
</protein>
<dbReference type="Gene3D" id="3.10.310.10">
    <property type="entry name" value="Diaminopimelate Epimerase, Chain A, domain 1"/>
    <property type="match status" value="2"/>
</dbReference>
<feature type="binding site" evidence="9">
    <location>
        <begin position="73"/>
        <end position="74"/>
    </location>
    <ligand>
        <name>substrate</name>
    </ligand>
</feature>
<feature type="binding site" evidence="9">
    <location>
        <position position="194"/>
    </location>
    <ligand>
        <name>substrate</name>
    </ligand>
</feature>
<dbReference type="PANTHER" id="PTHR31689:SF0">
    <property type="entry name" value="DIAMINOPIMELATE EPIMERASE"/>
    <property type="match status" value="1"/>
</dbReference>
<feature type="active site" description="Proton donor" evidence="9">
    <location>
        <position position="72"/>
    </location>
</feature>
<name>A0A174DYB4_9CLOT</name>
<feature type="active site" description="Proton acceptor" evidence="9">
    <location>
        <position position="221"/>
    </location>
</feature>
<evidence type="ECO:0000313" key="12">
    <source>
        <dbReference type="Proteomes" id="UP000095594"/>
    </source>
</evidence>
<dbReference type="GO" id="GO:0008837">
    <property type="term" value="F:diaminopimelate epimerase activity"/>
    <property type="evidence" value="ECO:0007669"/>
    <property type="project" value="UniProtKB-UniRule"/>
</dbReference>
<comment type="subcellular location">
    <subcellularLocation>
        <location evidence="9">Cytoplasm</location>
    </subcellularLocation>
</comment>
<dbReference type="Proteomes" id="UP000095594">
    <property type="component" value="Unassembled WGS sequence"/>
</dbReference>
<evidence type="ECO:0000256" key="9">
    <source>
        <dbReference type="HAMAP-Rule" id="MF_00197"/>
    </source>
</evidence>
<feature type="binding site" evidence="9">
    <location>
        <begin position="222"/>
        <end position="223"/>
    </location>
    <ligand>
        <name>substrate</name>
    </ligand>
</feature>